<dbReference type="EMBL" id="CADCWF010000276">
    <property type="protein sequence ID" value="CAA9573487.1"/>
    <property type="molecule type" value="Genomic_DNA"/>
</dbReference>
<protein>
    <submittedName>
        <fullName evidence="2">Uncharacterized protein</fullName>
    </submittedName>
</protein>
<accession>A0A6J4VAK9</accession>
<organism evidence="2">
    <name type="scientific">uncultured Thermomicrobiales bacterium</name>
    <dbReference type="NCBI Taxonomy" id="1645740"/>
    <lineage>
        <taxon>Bacteria</taxon>
        <taxon>Pseudomonadati</taxon>
        <taxon>Thermomicrobiota</taxon>
        <taxon>Thermomicrobia</taxon>
        <taxon>Thermomicrobiales</taxon>
        <taxon>environmental samples</taxon>
    </lineage>
</organism>
<evidence type="ECO:0000256" key="1">
    <source>
        <dbReference type="SAM" id="MobiDB-lite"/>
    </source>
</evidence>
<name>A0A6J4VAK9_9BACT</name>
<gene>
    <name evidence="2" type="ORF">AVDCRST_MAG59-3828</name>
</gene>
<feature type="region of interest" description="Disordered" evidence="1">
    <location>
        <begin position="1"/>
        <end position="25"/>
    </location>
</feature>
<proteinExistence type="predicted"/>
<dbReference type="AlphaFoldDB" id="A0A6J4VAK9"/>
<feature type="compositionally biased region" description="Basic and acidic residues" evidence="1">
    <location>
        <begin position="13"/>
        <end position="25"/>
    </location>
</feature>
<evidence type="ECO:0000313" key="2">
    <source>
        <dbReference type="EMBL" id="CAA9573487.1"/>
    </source>
</evidence>
<sequence length="59" mass="6790">MPWKEFFMPLDPFDPRDPRGQEPGGERLRVRLNRVAGEVIDCVVQYETAVDAMAGLTRR</sequence>
<reference evidence="2" key="1">
    <citation type="submission" date="2020-02" db="EMBL/GenBank/DDBJ databases">
        <authorList>
            <person name="Meier V. D."/>
        </authorList>
    </citation>
    <scope>NUCLEOTIDE SEQUENCE</scope>
    <source>
        <strain evidence="2">AVDCRST_MAG59</strain>
    </source>
</reference>